<evidence type="ECO:0000313" key="1">
    <source>
        <dbReference type="EMBL" id="EME89598.1"/>
    </source>
</evidence>
<sequence>MFGVGIGAQVGGVGANIVNAQVPSIGGVFNFVGAGVGGGVGINGGAGAGANGGMGAGVGINGGGEGGAGGGIGAGVGINDGAGGDANGGAGVGMGLGGGGAGISSQGQGQVGGESGVGVNGNESSGAKAGVGLGGGYGYTDSKGSVVQTGPTFTNAIFPVPSDQVSTQCPSTLTAASTQAWGAPQKCDFNDIGAPNPTCQQIAPPPNIINQIPEFSPYLFWNMQWQQPQYFSQEGSPAPPQGSPWKGPEPGCTPSIVQTTTNIVPMTDACCYAFDGSDRRSCQSDTCYSRDFVGTSGARWFECYEFGSSSVYWTSFVIVLQGREKLLENGMVI</sequence>
<proteinExistence type="predicted"/>
<dbReference type="AlphaFoldDB" id="N1QD16"/>
<protein>
    <submittedName>
        <fullName evidence="1">Uncharacterized protein</fullName>
    </submittedName>
</protein>
<dbReference type="OrthoDB" id="3650696at2759"/>
<evidence type="ECO:0000313" key="2">
    <source>
        <dbReference type="Proteomes" id="UP000016932"/>
    </source>
</evidence>
<dbReference type="STRING" id="383855.N1QD16"/>
<name>N1QD16_PSEFD</name>
<dbReference type="HOGENOM" id="CLU_834521_0_0_1"/>
<dbReference type="eggNOG" id="ENOG502R1CD">
    <property type="taxonomic scope" value="Eukaryota"/>
</dbReference>
<dbReference type="GeneID" id="19335331"/>
<gene>
    <name evidence="1" type="ORF">MYCFIDRAFT_193477</name>
</gene>
<organism evidence="1 2">
    <name type="scientific">Pseudocercospora fijiensis (strain CIRAD86)</name>
    <name type="common">Black leaf streak disease fungus</name>
    <name type="synonym">Mycosphaerella fijiensis</name>
    <dbReference type="NCBI Taxonomy" id="383855"/>
    <lineage>
        <taxon>Eukaryota</taxon>
        <taxon>Fungi</taxon>
        <taxon>Dikarya</taxon>
        <taxon>Ascomycota</taxon>
        <taxon>Pezizomycotina</taxon>
        <taxon>Dothideomycetes</taxon>
        <taxon>Dothideomycetidae</taxon>
        <taxon>Mycosphaerellales</taxon>
        <taxon>Mycosphaerellaceae</taxon>
        <taxon>Pseudocercospora</taxon>
    </lineage>
</organism>
<reference evidence="1 2" key="1">
    <citation type="journal article" date="2012" name="PLoS Pathog.">
        <title>Diverse lifestyles and strategies of plant pathogenesis encoded in the genomes of eighteen Dothideomycetes fungi.</title>
        <authorList>
            <person name="Ohm R.A."/>
            <person name="Feau N."/>
            <person name="Henrissat B."/>
            <person name="Schoch C.L."/>
            <person name="Horwitz B.A."/>
            <person name="Barry K.W."/>
            <person name="Condon B.J."/>
            <person name="Copeland A.C."/>
            <person name="Dhillon B."/>
            <person name="Glaser F."/>
            <person name="Hesse C.N."/>
            <person name="Kosti I."/>
            <person name="LaButti K."/>
            <person name="Lindquist E.A."/>
            <person name="Lucas S."/>
            <person name="Salamov A.A."/>
            <person name="Bradshaw R.E."/>
            <person name="Ciuffetti L."/>
            <person name="Hamelin R.C."/>
            <person name="Kema G.H.J."/>
            <person name="Lawrence C."/>
            <person name="Scott J.A."/>
            <person name="Spatafora J.W."/>
            <person name="Turgeon B.G."/>
            <person name="de Wit P.J.G.M."/>
            <person name="Zhong S."/>
            <person name="Goodwin S.B."/>
            <person name="Grigoriev I.V."/>
        </authorList>
    </citation>
    <scope>NUCLEOTIDE SEQUENCE [LARGE SCALE GENOMIC DNA]</scope>
    <source>
        <strain evidence="1 2">CIRAD86</strain>
    </source>
</reference>
<dbReference type="EMBL" id="KB446555">
    <property type="protein sequence ID" value="EME89598.1"/>
    <property type="molecule type" value="Genomic_DNA"/>
</dbReference>
<dbReference type="RefSeq" id="XP_007922165.1">
    <property type="nucleotide sequence ID" value="XM_007923974.1"/>
</dbReference>
<dbReference type="Proteomes" id="UP000016932">
    <property type="component" value="Unassembled WGS sequence"/>
</dbReference>
<dbReference type="VEuPathDB" id="FungiDB:MYCFIDRAFT_193477"/>
<accession>N1QD16</accession>
<keyword evidence="2" id="KW-1185">Reference proteome</keyword>
<dbReference type="KEGG" id="pfj:MYCFIDRAFT_193477"/>